<dbReference type="EMBL" id="LAZR01000175">
    <property type="protein sequence ID" value="KKN84140.1"/>
    <property type="molecule type" value="Genomic_DNA"/>
</dbReference>
<accession>A0A0F9TSW8</accession>
<gene>
    <name evidence="14" type="ORF">LCGC14_0292230</name>
</gene>
<feature type="domain" description="Isopropylmalate dehydrogenase-like" evidence="13">
    <location>
        <begin position="4"/>
        <end position="346"/>
    </location>
</feature>
<proteinExistence type="predicted"/>
<evidence type="ECO:0000256" key="8">
    <source>
        <dbReference type="ARBA" id="ARBA00022842"/>
    </source>
</evidence>
<dbReference type="FunFam" id="3.40.718.10:FF:000006">
    <property type="entry name" value="3-isopropylmalate dehydrogenase"/>
    <property type="match status" value="1"/>
</dbReference>
<reference evidence="14" key="1">
    <citation type="journal article" date="2015" name="Nature">
        <title>Complex archaea that bridge the gap between prokaryotes and eukaryotes.</title>
        <authorList>
            <person name="Spang A."/>
            <person name="Saw J.H."/>
            <person name="Jorgensen S.L."/>
            <person name="Zaremba-Niedzwiedzka K."/>
            <person name="Martijn J."/>
            <person name="Lind A.E."/>
            <person name="van Eijk R."/>
            <person name="Schleper C."/>
            <person name="Guy L."/>
            <person name="Ettema T.J."/>
        </authorList>
    </citation>
    <scope>NUCLEOTIDE SEQUENCE</scope>
</reference>
<dbReference type="NCBIfam" id="TIGR00169">
    <property type="entry name" value="leuB"/>
    <property type="match status" value="1"/>
</dbReference>
<evidence type="ECO:0000256" key="6">
    <source>
        <dbReference type="ARBA" id="ARBA00022605"/>
    </source>
</evidence>
<keyword evidence="12" id="KW-0100">Branched-chain amino acid biosynthesis</keyword>
<keyword evidence="9" id="KW-0560">Oxidoreductase</keyword>
<dbReference type="SUPFAM" id="SSF53659">
    <property type="entry name" value="Isocitrate/Isopropylmalate dehydrogenase-like"/>
    <property type="match status" value="1"/>
</dbReference>
<dbReference type="AlphaFoldDB" id="A0A0F9TSW8"/>
<evidence type="ECO:0000259" key="13">
    <source>
        <dbReference type="SMART" id="SM01329"/>
    </source>
</evidence>
<dbReference type="GO" id="GO:0009098">
    <property type="term" value="P:L-leucine biosynthetic process"/>
    <property type="evidence" value="ECO:0007669"/>
    <property type="project" value="UniProtKB-KW"/>
</dbReference>
<dbReference type="PANTHER" id="PTHR42979">
    <property type="entry name" value="3-ISOPROPYLMALATE DEHYDROGENASE"/>
    <property type="match status" value="1"/>
</dbReference>
<evidence type="ECO:0000256" key="4">
    <source>
        <dbReference type="ARBA" id="ARBA00013101"/>
    </source>
</evidence>
<dbReference type="GO" id="GO:0000287">
    <property type="term" value="F:magnesium ion binding"/>
    <property type="evidence" value="ECO:0007669"/>
    <property type="project" value="InterPro"/>
</dbReference>
<dbReference type="Pfam" id="PF00180">
    <property type="entry name" value="Iso_dh"/>
    <property type="match status" value="1"/>
</dbReference>
<dbReference type="PANTHER" id="PTHR42979:SF1">
    <property type="entry name" value="3-ISOPROPYLMALATE DEHYDROGENASE"/>
    <property type="match status" value="1"/>
</dbReference>
<dbReference type="PROSITE" id="PS00470">
    <property type="entry name" value="IDH_IMDH"/>
    <property type="match status" value="1"/>
</dbReference>
<keyword evidence="10" id="KW-0520">NAD</keyword>
<dbReference type="GO" id="GO:0005829">
    <property type="term" value="C:cytosol"/>
    <property type="evidence" value="ECO:0007669"/>
    <property type="project" value="TreeGrafter"/>
</dbReference>
<comment type="cofactor">
    <cofactor evidence="2">
        <name>Mg(2+)</name>
        <dbReference type="ChEBI" id="CHEBI:18420"/>
    </cofactor>
</comment>
<dbReference type="EC" id="1.1.1.85" evidence="4"/>
<name>A0A0F9TSW8_9ZZZZ</name>
<keyword evidence="7" id="KW-0479">Metal-binding</keyword>
<evidence type="ECO:0000256" key="12">
    <source>
        <dbReference type="ARBA" id="ARBA00023304"/>
    </source>
</evidence>
<organism evidence="14">
    <name type="scientific">marine sediment metagenome</name>
    <dbReference type="NCBI Taxonomy" id="412755"/>
    <lineage>
        <taxon>unclassified sequences</taxon>
        <taxon>metagenomes</taxon>
        <taxon>ecological metagenomes</taxon>
    </lineage>
</organism>
<evidence type="ECO:0000256" key="1">
    <source>
        <dbReference type="ARBA" id="ARBA00001936"/>
    </source>
</evidence>
<dbReference type="InterPro" id="IPR019818">
    <property type="entry name" value="IsoCit/isopropylmalate_DH_CS"/>
</dbReference>
<dbReference type="Gene3D" id="3.40.718.10">
    <property type="entry name" value="Isopropylmalate Dehydrogenase"/>
    <property type="match status" value="1"/>
</dbReference>
<dbReference type="GO" id="GO:0051287">
    <property type="term" value="F:NAD binding"/>
    <property type="evidence" value="ECO:0007669"/>
    <property type="project" value="InterPro"/>
</dbReference>
<evidence type="ECO:0000256" key="2">
    <source>
        <dbReference type="ARBA" id="ARBA00001946"/>
    </source>
</evidence>
<evidence type="ECO:0000313" key="14">
    <source>
        <dbReference type="EMBL" id="KKN84140.1"/>
    </source>
</evidence>
<comment type="cofactor">
    <cofactor evidence="1">
        <name>Mn(2+)</name>
        <dbReference type="ChEBI" id="CHEBI:29035"/>
    </cofactor>
</comment>
<evidence type="ECO:0000256" key="10">
    <source>
        <dbReference type="ARBA" id="ARBA00023027"/>
    </source>
</evidence>
<comment type="subunit">
    <text evidence="3">Homodimer.</text>
</comment>
<keyword evidence="11" id="KW-0464">Manganese</keyword>
<evidence type="ECO:0000256" key="3">
    <source>
        <dbReference type="ARBA" id="ARBA00011738"/>
    </source>
</evidence>
<dbReference type="InterPro" id="IPR024084">
    <property type="entry name" value="IsoPropMal-DH-like_dom"/>
</dbReference>
<keyword evidence="8" id="KW-0460">Magnesium</keyword>
<dbReference type="SMART" id="SM01329">
    <property type="entry name" value="Iso_dh"/>
    <property type="match status" value="1"/>
</dbReference>
<keyword evidence="6" id="KW-0028">Amino-acid biosynthesis</keyword>
<comment type="caution">
    <text evidence="14">The sequence shown here is derived from an EMBL/GenBank/DDBJ whole genome shotgun (WGS) entry which is preliminary data.</text>
</comment>
<evidence type="ECO:0000256" key="5">
    <source>
        <dbReference type="ARBA" id="ARBA00022430"/>
    </source>
</evidence>
<dbReference type="GO" id="GO:0003862">
    <property type="term" value="F:3-isopropylmalate dehydrogenase activity"/>
    <property type="evidence" value="ECO:0007669"/>
    <property type="project" value="UniProtKB-EC"/>
</dbReference>
<sequence>MHLNIAVLEGDGIGPEVVAQSIKCLRSVEETFGHSFTFEKGLIGASAIKKTGNPLPKETLELCKRTDATLFGALGLPEFDDNPKAKVWPEQGLLRLRKELGLFANIRPVKVFPSLVKQSPLSKAQVQNTDLVIFRELAGGIYYGIKTVDEEANSATDTCTYTEAEISRITHLAFKSARSRKKKVTLVDKANVLETSRLWRRVVRSISESYPDVELNCLFIDNAAIQMVLDPSQFDVILTDNMFGDILSDQGSVIAGSIGLLPSASVGLEHAMFEPIHGSYPDAAGKNIANPVASILSMAMLLQHFKMNEESDAVVAAVLKSFSKKIVTADILGSSKYGTNYVGDFIADNIMELDGSFNINDENIGLGKSTII</sequence>
<keyword evidence="5" id="KW-0432">Leucine biosynthesis</keyword>
<dbReference type="InterPro" id="IPR004429">
    <property type="entry name" value="Isopropylmalate_DH"/>
</dbReference>
<evidence type="ECO:0000256" key="7">
    <source>
        <dbReference type="ARBA" id="ARBA00022723"/>
    </source>
</evidence>
<evidence type="ECO:0000256" key="11">
    <source>
        <dbReference type="ARBA" id="ARBA00023211"/>
    </source>
</evidence>
<protein>
    <recommendedName>
        <fullName evidence="4">3-isopropylmalate dehydrogenase</fullName>
        <ecNumber evidence="4">1.1.1.85</ecNumber>
    </recommendedName>
</protein>
<evidence type="ECO:0000256" key="9">
    <source>
        <dbReference type="ARBA" id="ARBA00023002"/>
    </source>
</evidence>